<organism evidence="1">
    <name type="scientific">bioreactor metagenome</name>
    <dbReference type="NCBI Taxonomy" id="1076179"/>
    <lineage>
        <taxon>unclassified sequences</taxon>
        <taxon>metagenomes</taxon>
        <taxon>ecological metagenomes</taxon>
    </lineage>
</organism>
<dbReference type="AlphaFoldDB" id="A0A644ZZ58"/>
<accession>A0A644ZZ58</accession>
<name>A0A644ZZ58_9ZZZZ</name>
<dbReference type="EMBL" id="VSSQ01011204">
    <property type="protein sequence ID" value="MPM46249.1"/>
    <property type="molecule type" value="Genomic_DNA"/>
</dbReference>
<comment type="caution">
    <text evidence="1">The sequence shown here is derived from an EMBL/GenBank/DDBJ whole genome shotgun (WGS) entry which is preliminary data.</text>
</comment>
<proteinExistence type="predicted"/>
<sequence length="156" mass="18374">MTHEVFLDYFQTEQFGLYWRHYPQIGLNPGLFCNLLLYGNIGLESDDFYPDEVRRYSWSDAFDKFVSLGKLEFIHEEEITDKIFKVVFDSKSTFYDNDIADVVNYEYCVRHSIPFCLSKKRAQNIERIISVANKVFTTPPIFGTYPKCGKNKNKFS</sequence>
<gene>
    <name evidence="1" type="ORF">SDC9_92947</name>
</gene>
<reference evidence="1" key="1">
    <citation type="submission" date="2019-08" db="EMBL/GenBank/DDBJ databases">
        <authorList>
            <person name="Kucharzyk K."/>
            <person name="Murdoch R.W."/>
            <person name="Higgins S."/>
            <person name="Loffler F."/>
        </authorList>
    </citation>
    <scope>NUCLEOTIDE SEQUENCE</scope>
</reference>
<protein>
    <submittedName>
        <fullName evidence="1">Uncharacterized protein</fullName>
    </submittedName>
</protein>
<evidence type="ECO:0000313" key="1">
    <source>
        <dbReference type="EMBL" id="MPM46249.1"/>
    </source>
</evidence>